<reference evidence="1" key="1">
    <citation type="submission" date="2022-04" db="EMBL/GenBank/DDBJ databases">
        <title>Genome of the entomopathogenic fungus Entomophthora muscae.</title>
        <authorList>
            <person name="Elya C."/>
            <person name="Lovett B.R."/>
            <person name="Lee E."/>
            <person name="Macias A.M."/>
            <person name="Hajek A.E."/>
            <person name="De Bivort B.L."/>
            <person name="Kasson M.T."/>
            <person name="De Fine Licht H.H."/>
            <person name="Stajich J.E."/>
        </authorList>
    </citation>
    <scope>NUCLEOTIDE SEQUENCE</scope>
    <source>
        <strain evidence="1">Berkeley</strain>
    </source>
</reference>
<evidence type="ECO:0000313" key="2">
    <source>
        <dbReference type="Proteomes" id="UP001165960"/>
    </source>
</evidence>
<sequence>MPQETAPARQELSLALPLPSFINKHGHKMETSDSECAPVFSVSNPVVVYPPRNRPFACGPLPSVPKGPVLVGSYNCTQIVELAKTLLWGFCLRPSDCPDQNLSLFFHYQDQESCQQLYWLYRNATFQDLQERLGSGDHAVEYLAGFVQPSVKQLQLVAAQQNLKLSSLDDALLSCCRNWAEQWATVATVVILTPLNSTPWYLTLC</sequence>
<keyword evidence="2" id="KW-1185">Reference proteome</keyword>
<dbReference type="EMBL" id="QTSX02002135">
    <property type="protein sequence ID" value="KAJ9078853.1"/>
    <property type="molecule type" value="Genomic_DNA"/>
</dbReference>
<accession>A0ACC2TVZ3</accession>
<dbReference type="Proteomes" id="UP001165960">
    <property type="component" value="Unassembled WGS sequence"/>
</dbReference>
<organism evidence="1 2">
    <name type="scientific">Entomophthora muscae</name>
    <dbReference type="NCBI Taxonomy" id="34485"/>
    <lineage>
        <taxon>Eukaryota</taxon>
        <taxon>Fungi</taxon>
        <taxon>Fungi incertae sedis</taxon>
        <taxon>Zoopagomycota</taxon>
        <taxon>Entomophthoromycotina</taxon>
        <taxon>Entomophthoromycetes</taxon>
        <taxon>Entomophthorales</taxon>
        <taxon>Entomophthoraceae</taxon>
        <taxon>Entomophthora</taxon>
    </lineage>
</organism>
<proteinExistence type="predicted"/>
<comment type="caution">
    <text evidence="1">The sequence shown here is derived from an EMBL/GenBank/DDBJ whole genome shotgun (WGS) entry which is preliminary data.</text>
</comment>
<protein>
    <submittedName>
        <fullName evidence="1">Uncharacterized protein</fullName>
    </submittedName>
</protein>
<gene>
    <name evidence="1" type="ORF">DSO57_1002480</name>
</gene>
<name>A0ACC2TVZ3_9FUNG</name>
<evidence type="ECO:0000313" key="1">
    <source>
        <dbReference type="EMBL" id="KAJ9078853.1"/>
    </source>
</evidence>